<proteinExistence type="predicted"/>
<dbReference type="Gene3D" id="1.10.10.60">
    <property type="entry name" value="Homeodomain-like"/>
    <property type="match status" value="2"/>
</dbReference>
<dbReference type="PANTHER" id="PTHR19303:SF73">
    <property type="entry name" value="PROTEIN PDC2"/>
    <property type="match status" value="1"/>
</dbReference>
<dbReference type="GO" id="GO:0003677">
    <property type="term" value="F:DNA binding"/>
    <property type="evidence" value="ECO:0007669"/>
    <property type="project" value="UniProtKB-KW"/>
</dbReference>
<dbReference type="InParanoid" id="A5E1L5"/>
<keyword evidence="1" id="KW-0238">DNA-binding</keyword>
<dbReference type="Proteomes" id="UP000001996">
    <property type="component" value="Unassembled WGS sequence"/>
</dbReference>
<dbReference type="InterPro" id="IPR050863">
    <property type="entry name" value="CenT-Element_Derived"/>
</dbReference>
<evidence type="ECO:0000313" key="5">
    <source>
        <dbReference type="Proteomes" id="UP000001996"/>
    </source>
</evidence>
<dbReference type="EMBL" id="CH981527">
    <property type="protein sequence ID" value="EDK45323.1"/>
    <property type="molecule type" value="Genomic_DNA"/>
</dbReference>
<evidence type="ECO:0000259" key="3">
    <source>
        <dbReference type="PROSITE" id="PS51253"/>
    </source>
</evidence>
<feature type="region of interest" description="Disordered" evidence="2">
    <location>
        <begin position="741"/>
        <end position="773"/>
    </location>
</feature>
<dbReference type="SUPFAM" id="SSF46689">
    <property type="entry name" value="Homeodomain-like"/>
    <property type="match status" value="1"/>
</dbReference>
<dbReference type="InterPro" id="IPR006600">
    <property type="entry name" value="HTH_CenpB_DNA-bd_dom"/>
</dbReference>
<dbReference type="eggNOG" id="KOG3105">
    <property type="taxonomic scope" value="Eukaryota"/>
</dbReference>
<dbReference type="AlphaFoldDB" id="A5E1L5"/>
<dbReference type="HOGENOM" id="CLU_019142_0_0_1"/>
<evidence type="ECO:0000313" key="4">
    <source>
        <dbReference type="EMBL" id="EDK45323.1"/>
    </source>
</evidence>
<gene>
    <name evidence="4" type="ORF">LELG_03502</name>
</gene>
<dbReference type="SMART" id="SM00674">
    <property type="entry name" value="CENPB"/>
    <property type="match status" value="1"/>
</dbReference>
<evidence type="ECO:0000256" key="1">
    <source>
        <dbReference type="ARBA" id="ARBA00023125"/>
    </source>
</evidence>
<feature type="compositionally biased region" description="Low complexity" evidence="2">
    <location>
        <begin position="741"/>
        <end position="771"/>
    </location>
</feature>
<reference evidence="4 5" key="1">
    <citation type="journal article" date="2009" name="Nature">
        <title>Evolution of pathogenicity and sexual reproduction in eight Candida genomes.</title>
        <authorList>
            <person name="Butler G."/>
            <person name="Rasmussen M.D."/>
            <person name="Lin M.F."/>
            <person name="Santos M.A."/>
            <person name="Sakthikumar S."/>
            <person name="Munro C.A."/>
            <person name="Rheinbay E."/>
            <person name="Grabherr M."/>
            <person name="Forche A."/>
            <person name="Reedy J.L."/>
            <person name="Agrafioti I."/>
            <person name="Arnaud M.B."/>
            <person name="Bates S."/>
            <person name="Brown A.J."/>
            <person name="Brunke S."/>
            <person name="Costanzo M.C."/>
            <person name="Fitzpatrick D.A."/>
            <person name="de Groot P.W."/>
            <person name="Harris D."/>
            <person name="Hoyer L.L."/>
            <person name="Hube B."/>
            <person name="Klis F.M."/>
            <person name="Kodira C."/>
            <person name="Lennard N."/>
            <person name="Logue M.E."/>
            <person name="Martin R."/>
            <person name="Neiman A.M."/>
            <person name="Nikolaou E."/>
            <person name="Quail M.A."/>
            <person name="Quinn J."/>
            <person name="Santos M.C."/>
            <person name="Schmitzberger F.F."/>
            <person name="Sherlock G."/>
            <person name="Shah P."/>
            <person name="Silverstein K.A."/>
            <person name="Skrzypek M.S."/>
            <person name="Soll D."/>
            <person name="Staggs R."/>
            <person name="Stansfield I."/>
            <person name="Stumpf M.P."/>
            <person name="Sudbery P.E."/>
            <person name="Srikantha T."/>
            <person name="Zeng Q."/>
            <person name="Berman J."/>
            <person name="Berriman M."/>
            <person name="Heitman J."/>
            <person name="Gow N.A."/>
            <person name="Lorenz M.C."/>
            <person name="Birren B.W."/>
            <person name="Kellis M."/>
            <person name="Cuomo C.A."/>
        </authorList>
    </citation>
    <scope>NUCLEOTIDE SEQUENCE [LARGE SCALE GENOMIC DNA]</scope>
    <source>
        <strain evidence="5">ATCC 11503 / BCRC 21390 / CBS 2605 / JCM 1781 / NBRC 1676 / NRRL YB-4239</strain>
    </source>
</reference>
<dbReference type="OMA" id="EFKILYR"/>
<dbReference type="GO" id="GO:0005634">
    <property type="term" value="C:nucleus"/>
    <property type="evidence" value="ECO:0007669"/>
    <property type="project" value="TreeGrafter"/>
</dbReference>
<organism evidence="4 5">
    <name type="scientific">Lodderomyces elongisporus (strain ATCC 11503 / CBS 2605 / JCM 1781 / NBRC 1676 / NRRL YB-4239)</name>
    <name type="common">Yeast</name>
    <name type="synonym">Saccharomyces elongisporus</name>
    <dbReference type="NCBI Taxonomy" id="379508"/>
    <lineage>
        <taxon>Eukaryota</taxon>
        <taxon>Fungi</taxon>
        <taxon>Dikarya</taxon>
        <taxon>Ascomycota</taxon>
        <taxon>Saccharomycotina</taxon>
        <taxon>Pichiomycetes</taxon>
        <taxon>Debaryomycetaceae</taxon>
        <taxon>Candida/Lodderomyces clade</taxon>
        <taxon>Lodderomyces</taxon>
    </lineage>
</organism>
<protein>
    <recommendedName>
        <fullName evidence="3">HTH CENPB-type domain-containing protein</fullName>
    </recommendedName>
</protein>
<dbReference type="FunCoup" id="A5E1L5">
    <property type="interactions" value="73"/>
</dbReference>
<dbReference type="STRING" id="379508.A5E1L5"/>
<dbReference type="VEuPathDB" id="FungiDB:LELG_03502"/>
<dbReference type="InterPro" id="IPR004875">
    <property type="entry name" value="DDE_SF_endonuclease_dom"/>
</dbReference>
<accession>A5E1L5</accession>
<name>A5E1L5_LODEL</name>
<feature type="domain" description="HTH CENPB-type" evidence="3">
    <location>
        <begin position="64"/>
        <end position="139"/>
    </location>
</feature>
<dbReference type="Pfam" id="PF03221">
    <property type="entry name" value="HTH_Tnp_Tc5"/>
    <property type="match status" value="1"/>
</dbReference>
<dbReference type="PANTHER" id="PTHR19303">
    <property type="entry name" value="TRANSPOSON"/>
    <property type="match status" value="1"/>
</dbReference>
<dbReference type="OrthoDB" id="125347at2759"/>
<dbReference type="InterPro" id="IPR009057">
    <property type="entry name" value="Homeodomain-like_sf"/>
</dbReference>
<sequence>MGYTIKQKIDICLKAEANPQMTQFDLALWAMKEYGSLKPPSQTTISRILSSKNDIIASREGDFKLVRRRKQTNPILRKILAEWITQLIWENIPVTIPIVQLTANNIWTRLPASVKSGNGIFSQKWCSHFIKKLNVNITGDTDDKDEKRRNFGYPLNKVWKLDEKIELKQYLNNLIANGEYSPKDVFVVDEFQLFYSLPLDQIFDVSSIDKGLPQNHQQQPSNEDSLTILLGCNIDGLEKLTPLIVGKYDKFDVSQSSLANLQNINYQQIPQQQLMNKITENYNVIYKSNTYKWITSQMFQNYLITLDHKIHNQTPNRQLLVILDDCSSHRIINVKFQHIKLIYLKNETSHKNPYNTAYSGVKFDYLPMNFGIIEEFKIFYRSQQYAALINLQRSISKKNDNRRIQRGPGSAFLPSYTNNASGHIASIANLTPTPTPTTANGTTTTTTTSSALEVLSEHDYHIPLVKVIEWVTKSWLMVSPARIFHSWRRTHLLQLKHNQWPCLVHREMANQIVDHMERNLLVVFDENASKRNLEEQMSYLNVVIPWEIDELIGLVNERGKVTLSYASIEEIIGSCLLESRDPEYEDVGGESLTVSGTNGVEGLDEEDIEMADAINNMSQSITTTPSWNIIDLELNQASSILFNRALVESGTNGSTGTNNNFNKHKLAPIENGVKLKQPNMNNVASHNIHHNTDNFNNLSNHNSPPISNITTNTSFSFLTPTLQLLSQVVPKPQLFNQSSFSAFSLPSAPPQQEQQQQQQQQQQHNKSTQQQRVQSMDADIINCIAKILNYSDLKAINISQSTIDDLTYNSRVIRNRAKQ</sequence>
<dbReference type="PROSITE" id="PS51253">
    <property type="entry name" value="HTH_CENPB"/>
    <property type="match status" value="1"/>
</dbReference>
<dbReference type="Pfam" id="PF03184">
    <property type="entry name" value="DDE_1"/>
    <property type="match status" value="1"/>
</dbReference>
<evidence type="ECO:0000256" key="2">
    <source>
        <dbReference type="SAM" id="MobiDB-lite"/>
    </source>
</evidence>
<keyword evidence="5" id="KW-1185">Reference proteome</keyword>